<evidence type="ECO:0000313" key="2">
    <source>
        <dbReference type="EMBL" id="OAB76556.1"/>
    </source>
</evidence>
<proteinExistence type="predicted"/>
<dbReference type="Pfam" id="PF01494">
    <property type="entry name" value="FAD_binding_3"/>
    <property type="match status" value="1"/>
</dbReference>
<dbReference type="STRING" id="1763538.LPB68_20835"/>
<dbReference type="Proteomes" id="UP000077134">
    <property type="component" value="Unassembled WGS sequence"/>
</dbReference>
<evidence type="ECO:0000313" key="3">
    <source>
        <dbReference type="Proteomes" id="UP000077134"/>
    </source>
</evidence>
<protein>
    <recommendedName>
        <fullName evidence="1">FAD-binding domain-containing protein</fullName>
    </recommendedName>
</protein>
<feature type="domain" description="FAD-binding" evidence="1">
    <location>
        <begin position="6"/>
        <end position="157"/>
    </location>
</feature>
<dbReference type="KEGG" id="pcx:LPB68_20835"/>
<dbReference type="RefSeq" id="WP_068655371.1">
    <property type="nucleotide sequence ID" value="NZ_CP017770.1"/>
</dbReference>
<dbReference type="PRINTS" id="PR00420">
    <property type="entry name" value="RNGMNOXGNASE"/>
</dbReference>
<comment type="caution">
    <text evidence="2">The sequence shown here is derived from an EMBL/GenBank/DDBJ whole genome shotgun (WGS) entry which is preliminary data.</text>
</comment>
<gene>
    <name evidence="2" type="ORF">PNBC_03905</name>
</gene>
<evidence type="ECO:0000259" key="1">
    <source>
        <dbReference type="Pfam" id="PF01494"/>
    </source>
</evidence>
<keyword evidence="3" id="KW-1185">Reference proteome</keyword>
<dbReference type="EMBL" id="LSFN01000005">
    <property type="protein sequence ID" value="OAB76556.1"/>
    <property type="molecule type" value="Genomic_DNA"/>
</dbReference>
<dbReference type="SUPFAM" id="SSF51905">
    <property type="entry name" value="FAD/NAD(P)-binding domain"/>
    <property type="match status" value="1"/>
</dbReference>
<accession>A0A167FH65</accession>
<dbReference type="PANTHER" id="PTHR42685:SF22">
    <property type="entry name" value="CONDITIONED MEDIUM FACTOR RECEPTOR 1"/>
    <property type="match status" value="1"/>
</dbReference>
<reference evidence="2 3" key="1">
    <citation type="submission" date="2016-02" db="EMBL/GenBank/DDBJ databases">
        <title>Paenibacillus sp. LPB0068, isolated from Crassostrea gigas.</title>
        <authorList>
            <person name="Shin S.-K."/>
            <person name="Yi H."/>
        </authorList>
    </citation>
    <scope>NUCLEOTIDE SEQUENCE [LARGE SCALE GENOMIC DNA]</scope>
    <source>
        <strain evidence="2 3">LPB0068</strain>
    </source>
</reference>
<name>A0A167FH65_9BACL</name>
<dbReference type="InterPro" id="IPR036188">
    <property type="entry name" value="FAD/NAD-bd_sf"/>
</dbReference>
<dbReference type="GO" id="GO:0071949">
    <property type="term" value="F:FAD binding"/>
    <property type="evidence" value="ECO:0007669"/>
    <property type="project" value="InterPro"/>
</dbReference>
<dbReference type="InterPro" id="IPR002938">
    <property type="entry name" value="FAD-bd"/>
</dbReference>
<dbReference type="AlphaFoldDB" id="A0A167FH65"/>
<dbReference type="InterPro" id="IPR050407">
    <property type="entry name" value="Geranylgeranyl_reductase"/>
</dbReference>
<dbReference type="OrthoDB" id="9806565at2"/>
<dbReference type="Gene3D" id="3.50.50.60">
    <property type="entry name" value="FAD/NAD(P)-binding domain"/>
    <property type="match status" value="1"/>
</dbReference>
<sequence length="387" mass="42555">MDEILDALVIGGGIAGSSLAKELATLGWSTVLLDRKEFPRHKACGEFLSPESQEMLSKLGLNALMESLQPEIISRARLIFENGGTVEIPLLGRAKGISRYTLDAALHEAIIHVGGVVRTGMNVQSIKQVDKGYVVMVKKNGKMESLYARTVFAAWGSHRHDSIFDDPYILEPSKTSYVGIKSHYSGIEHEPVTELYFVKGGYIGISPIEGGHYNVAALLDKKVVKGSGTTVPTMLDAASKANPLLVERMRNAGAIEGTQTSIAPVHLSHEALAWHVIPHVGDAAVVIPPLCGDGMSIALRSSMICCTLADRYLRGEISLTYWEKEYTRAVRHEFRGLIRRGRLAHYLCSMPSVTRWFPKVVKLYPPLGEYLVKATRLKPLRVQKTIP</sequence>
<dbReference type="PANTHER" id="PTHR42685">
    <property type="entry name" value="GERANYLGERANYL DIPHOSPHATE REDUCTASE"/>
    <property type="match status" value="1"/>
</dbReference>
<organism evidence="2 3">
    <name type="scientific">Paenibacillus crassostreae</name>
    <dbReference type="NCBI Taxonomy" id="1763538"/>
    <lineage>
        <taxon>Bacteria</taxon>
        <taxon>Bacillati</taxon>
        <taxon>Bacillota</taxon>
        <taxon>Bacilli</taxon>
        <taxon>Bacillales</taxon>
        <taxon>Paenibacillaceae</taxon>
        <taxon>Paenibacillus</taxon>
    </lineage>
</organism>